<dbReference type="InParanoid" id="D7TH19"/>
<dbReference type="Proteomes" id="UP000009183">
    <property type="component" value="Chromosome 12"/>
</dbReference>
<dbReference type="Gene3D" id="3.40.50.150">
    <property type="entry name" value="Vaccinia Virus protein VP39"/>
    <property type="match status" value="1"/>
</dbReference>
<evidence type="ECO:0000313" key="2">
    <source>
        <dbReference type="Proteomes" id="UP000009183"/>
    </source>
</evidence>
<dbReference type="InterPro" id="IPR050390">
    <property type="entry name" value="C5-Methyltransferase"/>
</dbReference>
<proteinExistence type="predicted"/>
<accession>D7TH19</accession>
<sequence>MGGPPCQGFSGMNPVNQSSWSKVQCEMIPAFLSFADY</sequence>
<dbReference type="InterPro" id="IPR029063">
    <property type="entry name" value="SAM-dependent_MTases_sf"/>
</dbReference>
<reference evidence="2" key="1">
    <citation type="journal article" date="2007" name="Nature">
        <title>The grapevine genome sequence suggests ancestral hexaploidization in major angiosperm phyla.</title>
        <authorList>
            <consortium name="The French-Italian Public Consortium for Grapevine Genome Characterization."/>
            <person name="Jaillon O."/>
            <person name="Aury J.-M."/>
            <person name="Noel B."/>
            <person name="Policriti A."/>
            <person name="Clepet C."/>
            <person name="Casagrande A."/>
            <person name="Choisne N."/>
            <person name="Aubourg S."/>
            <person name="Vitulo N."/>
            <person name="Jubin C."/>
            <person name="Vezzi A."/>
            <person name="Legeai F."/>
            <person name="Hugueney P."/>
            <person name="Dasilva C."/>
            <person name="Horner D."/>
            <person name="Mica E."/>
            <person name="Jublot D."/>
            <person name="Poulain J."/>
            <person name="Bruyere C."/>
            <person name="Billault A."/>
            <person name="Segurens B."/>
            <person name="Gouyvenoux M."/>
            <person name="Ugarte E."/>
            <person name="Cattonaro F."/>
            <person name="Anthouard V."/>
            <person name="Vico V."/>
            <person name="Del Fabbro C."/>
            <person name="Alaux M."/>
            <person name="Di Gaspero G."/>
            <person name="Dumas V."/>
            <person name="Felice N."/>
            <person name="Paillard S."/>
            <person name="Juman I."/>
            <person name="Moroldo M."/>
            <person name="Scalabrin S."/>
            <person name="Canaguier A."/>
            <person name="Le Clainche I."/>
            <person name="Malacrida G."/>
            <person name="Durand E."/>
            <person name="Pesole G."/>
            <person name="Laucou V."/>
            <person name="Chatelet P."/>
            <person name="Merdinoglu D."/>
            <person name="Delledonne M."/>
            <person name="Pezzotti M."/>
            <person name="Lecharny A."/>
            <person name="Scarpelli C."/>
            <person name="Artiguenave F."/>
            <person name="Pe M.E."/>
            <person name="Valle G."/>
            <person name="Morgante M."/>
            <person name="Caboche M."/>
            <person name="Adam-Blondon A.-F."/>
            <person name="Weissenbach J."/>
            <person name="Quetier F."/>
            <person name="Wincker P."/>
        </authorList>
    </citation>
    <scope>NUCLEOTIDE SEQUENCE [LARGE SCALE GENOMIC DNA]</scope>
    <source>
        <strain evidence="2">cv. Pinot noir / PN40024</strain>
    </source>
</reference>
<protein>
    <submittedName>
        <fullName evidence="1">Uncharacterized protein</fullName>
    </submittedName>
</protein>
<dbReference type="PANTHER" id="PTHR10629">
    <property type="entry name" value="CYTOSINE-SPECIFIC METHYLTRANSFERASE"/>
    <property type="match status" value="1"/>
</dbReference>
<dbReference type="EMBL" id="FN595990">
    <property type="protein sequence ID" value="CBI29791.3"/>
    <property type="molecule type" value="Genomic_DNA"/>
</dbReference>
<dbReference type="HOGENOM" id="CLU_3352090_0_0_1"/>
<name>D7TH19_VITVI</name>
<gene>
    <name evidence="1" type="ordered locus">VIT_12s0035g00060</name>
</gene>
<dbReference type="PANTHER" id="PTHR10629:SF52">
    <property type="entry name" value="DNA (CYTOSINE-5)-METHYLTRANSFERASE 1"/>
    <property type="match status" value="1"/>
</dbReference>
<evidence type="ECO:0000313" key="1">
    <source>
        <dbReference type="EMBL" id="CBI29791.3"/>
    </source>
</evidence>
<dbReference type="PaxDb" id="29760-VIT_12s0035g00060.t01"/>
<organism evidence="1 2">
    <name type="scientific">Vitis vinifera</name>
    <name type="common">Grape</name>
    <dbReference type="NCBI Taxonomy" id="29760"/>
    <lineage>
        <taxon>Eukaryota</taxon>
        <taxon>Viridiplantae</taxon>
        <taxon>Streptophyta</taxon>
        <taxon>Embryophyta</taxon>
        <taxon>Tracheophyta</taxon>
        <taxon>Spermatophyta</taxon>
        <taxon>Magnoliopsida</taxon>
        <taxon>eudicotyledons</taxon>
        <taxon>Gunneridae</taxon>
        <taxon>Pentapetalae</taxon>
        <taxon>rosids</taxon>
        <taxon>Vitales</taxon>
        <taxon>Vitaceae</taxon>
        <taxon>Viteae</taxon>
        <taxon>Vitis</taxon>
    </lineage>
</organism>
<keyword evidence="2" id="KW-1185">Reference proteome</keyword>
<dbReference type="AlphaFoldDB" id="D7TH19"/>